<organism evidence="2">
    <name type="scientific">hydrothermal vent metagenome</name>
    <dbReference type="NCBI Taxonomy" id="652676"/>
    <lineage>
        <taxon>unclassified sequences</taxon>
        <taxon>metagenomes</taxon>
        <taxon>ecological metagenomes</taxon>
    </lineage>
</organism>
<keyword evidence="1" id="KW-0812">Transmembrane</keyword>
<name>A0A1W1BV27_9ZZZZ</name>
<feature type="transmembrane region" description="Helical" evidence="1">
    <location>
        <begin position="102"/>
        <end position="121"/>
    </location>
</feature>
<proteinExistence type="predicted"/>
<sequence length="131" mass="15507">MTNSTHDPYLNTVKRNLQDKYYKEQKERQKEKENMEEEKPKDFFTQEIHLSNHINLSENSINTIIISAFILIPYITGIIFIFLVIAKANIIIFNEIDIDEYFVYWSIGYEVLASILLTIIIKSAISFKRRL</sequence>
<reference evidence="2" key="1">
    <citation type="submission" date="2016-10" db="EMBL/GenBank/DDBJ databases">
        <authorList>
            <person name="de Groot N.N."/>
        </authorList>
    </citation>
    <scope>NUCLEOTIDE SEQUENCE</scope>
</reference>
<dbReference type="AlphaFoldDB" id="A0A1W1BV27"/>
<gene>
    <name evidence="2" type="ORF">MNB_SV-12-697</name>
</gene>
<dbReference type="EMBL" id="FPHE01000077">
    <property type="protein sequence ID" value="SFV57321.1"/>
    <property type="molecule type" value="Genomic_DNA"/>
</dbReference>
<evidence type="ECO:0000256" key="1">
    <source>
        <dbReference type="SAM" id="Phobius"/>
    </source>
</evidence>
<protein>
    <submittedName>
        <fullName evidence="2">Uncharacterized protein</fullName>
    </submittedName>
</protein>
<accession>A0A1W1BV27</accession>
<feature type="transmembrane region" description="Helical" evidence="1">
    <location>
        <begin position="64"/>
        <end position="90"/>
    </location>
</feature>
<keyword evidence="1" id="KW-1133">Transmembrane helix</keyword>
<keyword evidence="1" id="KW-0472">Membrane</keyword>
<evidence type="ECO:0000313" key="2">
    <source>
        <dbReference type="EMBL" id="SFV57321.1"/>
    </source>
</evidence>